<dbReference type="KEGG" id="pbs:Plabr_4562"/>
<reference evidence="3" key="1">
    <citation type="submission" date="2011-02" db="EMBL/GenBank/DDBJ databases">
        <title>The complete genome of Planctomyces brasiliensis DSM 5305.</title>
        <authorList>
            <person name="Lucas S."/>
            <person name="Copeland A."/>
            <person name="Lapidus A."/>
            <person name="Bruce D."/>
            <person name="Goodwin L."/>
            <person name="Pitluck S."/>
            <person name="Kyrpides N."/>
            <person name="Mavromatis K."/>
            <person name="Pagani I."/>
            <person name="Ivanova N."/>
            <person name="Ovchinnikova G."/>
            <person name="Lu M."/>
            <person name="Detter J.C."/>
            <person name="Han C."/>
            <person name="Land M."/>
            <person name="Hauser L."/>
            <person name="Markowitz V."/>
            <person name="Cheng J.-F."/>
            <person name="Hugenholtz P."/>
            <person name="Woyke T."/>
            <person name="Wu D."/>
            <person name="Tindall B."/>
            <person name="Pomrenke H.G."/>
            <person name="Brambilla E."/>
            <person name="Klenk H.-P."/>
            <person name="Eisen J.A."/>
        </authorList>
    </citation>
    <scope>NUCLEOTIDE SEQUENCE [LARGE SCALE GENOMIC DNA]</scope>
    <source>
        <strain evidence="3">ATCC 49424 / DSM 5305 / JCM 21570 / NBRC 103401 / IFAM 1448</strain>
    </source>
</reference>
<accession>F0SN90</accession>
<feature type="domain" description="SGNH hydrolase-type esterase" evidence="1">
    <location>
        <begin position="50"/>
        <end position="218"/>
    </location>
</feature>
<dbReference type="GO" id="GO:0004622">
    <property type="term" value="F:phosphatidylcholine lysophospholipase activity"/>
    <property type="evidence" value="ECO:0007669"/>
    <property type="project" value="TreeGrafter"/>
</dbReference>
<dbReference type="CDD" id="cd00229">
    <property type="entry name" value="SGNH_hydrolase"/>
    <property type="match status" value="1"/>
</dbReference>
<dbReference type="PANTHER" id="PTHR30383">
    <property type="entry name" value="THIOESTERASE 1/PROTEASE 1/LYSOPHOSPHOLIPASE L1"/>
    <property type="match status" value="1"/>
</dbReference>
<evidence type="ECO:0000313" key="2">
    <source>
        <dbReference type="EMBL" id="ADY62133.1"/>
    </source>
</evidence>
<dbReference type="Pfam" id="PF13472">
    <property type="entry name" value="Lipase_GDSL_2"/>
    <property type="match status" value="1"/>
</dbReference>
<protein>
    <submittedName>
        <fullName evidence="2">Lipolytic protein G-D-S-L family</fullName>
    </submittedName>
</protein>
<dbReference type="Proteomes" id="UP000006860">
    <property type="component" value="Chromosome"/>
</dbReference>
<dbReference type="STRING" id="756272.Plabr_4562"/>
<name>F0SN90_RUBBR</name>
<dbReference type="InterPro" id="IPR051532">
    <property type="entry name" value="Ester_Hydrolysis_Enzymes"/>
</dbReference>
<evidence type="ECO:0000259" key="1">
    <source>
        <dbReference type="Pfam" id="PF13472"/>
    </source>
</evidence>
<dbReference type="OrthoDB" id="9815670at2"/>
<organism evidence="2 3">
    <name type="scientific">Rubinisphaera brasiliensis (strain ATCC 49424 / DSM 5305 / JCM 21570 / IAM 15109 / NBRC 103401 / IFAM 1448)</name>
    <name type="common">Planctomyces brasiliensis</name>
    <dbReference type="NCBI Taxonomy" id="756272"/>
    <lineage>
        <taxon>Bacteria</taxon>
        <taxon>Pseudomonadati</taxon>
        <taxon>Planctomycetota</taxon>
        <taxon>Planctomycetia</taxon>
        <taxon>Planctomycetales</taxon>
        <taxon>Planctomycetaceae</taxon>
        <taxon>Rubinisphaera</taxon>
    </lineage>
</organism>
<sequence length="238" mass="26744">MKWIVAACTCLTMLSAGQTGWTQEYETQKGQREAYAKVIEDPSLPRVLIIGDSISIGYTPALRKELKGIANVYRINTNGGPTTRGLQNIDAWLGDTDWDVVHFNWGLHDLKYMDAKGNLTPVDKGNQQVPIKEYEENLRKLVKRLKETDAVLIWRNTTPVPKGSNGRIEGDENAYNEVAARIMEENDIAIDDHHTFVMKHMEEVQLPKNVHFTNEGSAKLAELAAEAIKKGLKEADKK</sequence>
<keyword evidence="3" id="KW-1185">Reference proteome</keyword>
<dbReference type="SUPFAM" id="SSF52266">
    <property type="entry name" value="SGNH hydrolase"/>
    <property type="match status" value="1"/>
</dbReference>
<dbReference type="AlphaFoldDB" id="F0SN90"/>
<dbReference type="Gene3D" id="3.40.50.1110">
    <property type="entry name" value="SGNH hydrolase"/>
    <property type="match status" value="1"/>
</dbReference>
<evidence type="ECO:0000313" key="3">
    <source>
        <dbReference type="Proteomes" id="UP000006860"/>
    </source>
</evidence>
<gene>
    <name evidence="2" type="ordered locus">Plabr_4562</name>
</gene>
<dbReference type="EMBL" id="CP002546">
    <property type="protein sequence ID" value="ADY62133.1"/>
    <property type="molecule type" value="Genomic_DNA"/>
</dbReference>
<dbReference type="RefSeq" id="WP_013630837.1">
    <property type="nucleotide sequence ID" value="NC_015174.1"/>
</dbReference>
<dbReference type="InterPro" id="IPR036514">
    <property type="entry name" value="SGNH_hydro_sf"/>
</dbReference>
<dbReference type="eggNOG" id="COG2755">
    <property type="taxonomic scope" value="Bacteria"/>
</dbReference>
<dbReference type="InterPro" id="IPR013830">
    <property type="entry name" value="SGNH_hydro"/>
</dbReference>
<dbReference type="HOGENOM" id="CLU_101278_0_0_0"/>
<proteinExistence type="predicted"/>
<dbReference type="PANTHER" id="PTHR30383:SF26">
    <property type="entry name" value="SGNH HYDROLASE-TYPE ESTERASE DOMAIN-CONTAINING PROTEIN"/>
    <property type="match status" value="1"/>
</dbReference>